<reference evidence="7 8" key="1">
    <citation type="submission" date="2021-03" db="EMBL/GenBank/DDBJ databases">
        <title>Sequencing the genomes of 1000 actinobacteria strains.</title>
        <authorList>
            <person name="Klenk H.-P."/>
        </authorList>
    </citation>
    <scope>NUCLEOTIDE SEQUENCE [LARGE SCALE GENOMIC DNA]</scope>
    <source>
        <strain evidence="7 8">DSM 44580</strain>
    </source>
</reference>
<evidence type="ECO:0000256" key="1">
    <source>
        <dbReference type="ARBA" id="ARBA00004651"/>
    </source>
</evidence>
<evidence type="ECO:0008006" key="9">
    <source>
        <dbReference type="Google" id="ProtNLM"/>
    </source>
</evidence>
<feature type="transmembrane region" description="Helical" evidence="6">
    <location>
        <begin position="51"/>
        <end position="71"/>
    </location>
</feature>
<name>A0ABS5ASP0_9PSEU</name>
<dbReference type="InterPro" id="IPR005171">
    <property type="entry name" value="Cyt_c_oxidase_su4_prok"/>
</dbReference>
<keyword evidence="2" id="KW-1003">Cell membrane</keyword>
<dbReference type="Pfam" id="PF03626">
    <property type="entry name" value="COX4_pro"/>
    <property type="match status" value="1"/>
</dbReference>
<comment type="caution">
    <text evidence="7">The sequence shown here is derived from an EMBL/GenBank/DDBJ whole genome shotgun (WGS) entry which is preliminary data.</text>
</comment>
<evidence type="ECO:0000256" key="4">
    <source>
        <dbReference type="ARBA" id="ARBA00022989"/>
    </source>
</evidence>
<keyword evidence="4 6" id="KW-1133">Transmembrane helix</keyword>
<evidence type="ECO:0000256" key="2">
    <source>
        <dbReference type="ARBA" id="ARBA00022475"/>
    </source>
</evidence>
<evidence type="ECO:0000256" key="6">
    <source>
        <dbReference type="SAM" id="Phobius"/>
    </source>
</evidence>
<protein>
    <recommendedName>
        <fullName evidence="9">Cytochrome C oxidase subunit IV</fullName>
    </recommendedName>
</protein>
<keyword evidence="8" id="KW-1185">Reference proteome</keyword>
<evidence type="ECO:0000313" key="7">
    <source>
        <dbReference type="EMBL" id="MBP2479214.1"/>
    </source>
</evidence>
<gene>
    <name evidence="7" type="ORF">JOF53_008086</name>
</gene>
<evidence type="ECO:0000256" key="3">
    <source>
        <dbReference type="ARBA" id="ARBA00022692"/>
    </source>
</evidence>
<evidence type="ECO:0000313" key="8">
    <source>
        <dbReference type="Proteomes" id="UP001519363"/>
    </source>
</evidence>
<keyword evidence="5 6" id="KW-0472">Membrane</keyword>
<dbReference type="Proteomes" id="UP001519363">
    <property type="component" value="Unassembled WGS sequence"/>
</dbReference>
<accession>A0ABS5ASP0</accession>
<sequence length="72" mass="7575">MSTMVVWSALVVATLLSAVLSATSAVAVVVIAMAKVLLVGRYFMELRTAPGWLRTAFDAYCVVVCGGLVVLL</sequence>
<evidence type="ECO:0000256" key="5">
    <source>
        <dbReference type="ARBA" id="ARBA00023136"/>
    </source>
</evidence>
<comment type="subcellular location">
    <subcellularLocation>
        <location evidence="1">Cell membrane</location>
        <topology evidence="1">Multi-pass membrane protein</topology>
    </subcellularLocation>
</comment>
<dbReference type="EMBL" id="JAGIOO010000001">
    <property type="protein sequence ID" value="MBP2479214.1"/>
    <property type="molecule type" value="Genomic_DNA"/>
</dbReference>
<keyword evidence="3 6" id="KW-0812">Transmembrane</keyword>
<proteinExistence type="predicted"/>
<organism evidence="7 8">
    <name type="scientific">Crossiella equi</name>
    <dbReference type="NCBI Taxonomy" id="130796"/>
    <lineage>
        <taxon>Bacteria</taxon>
        <taxon>Bacillati</taxon>
        <taxon>Actinomycetota</taxon>
        <taxon>Actinomycetes</taxon>
        <taxon>Pseudonocardiales</taxon>
        <taxon>Pseudonocardiaceae</taxon>
        <taxon>Crossiella</taxon>
    </lineage>
</organism>